<name>A0ABP0EF83_9ASCO</name>
<organism evidence="3 4">
    <name type="scientific">[Candida] anglica</name>
    <dbReference type="NCBI Taxonomy" id="148631"/>
    <lineage>
        <taxon>Eukaryota</taxon>
        <taxon>Fungi</taxon>
        <taxon>Dikarya</taxon>
        <taxon>Ascomycota</taxon>
        <taxon>Saccharomycotina</taxon>
        <taxon>Pichiomycetes</taxon>
        <taxon>Debaryomycetaceae</taxon>
        <taxon>Kurtzmaniella</taxon>
    </lineage>
</organism>
<evidence type="ECO:0000313" key="3">
    <source>
        <dbReference type="EMBL" id="CAK7904047.1"/>
    </source>
</evidence>
<dbReference type="EMBL" id="OZ004256">
    <property type="protein sequence ID" value="CAK7904047.1"/>
    <property type="molecule type" value="Genomic_DNA"/>
</dbReference>
<accession>A0ABP0EF83</accession>
<gene>
    <name evidence="3" type="ORF">CAAN4_D07536</name>
</gene>
<sequence>MLPRKIIISILVVVVPLARADDFVQNLLEFVVKDLSGESIQITVPETNHVTNELHVTNQAAPVEIDPSNLISPDEVKQADFRIETGLFFDLNKDPDDCEEEKKEDDCGEGWWFWPFATTNSTETTPKNEEIPMVQVPSNLVLGQAFEDSHGLYSSDNIEDYKNKVLNGSHKALPSEVIQKRRNRTFATRTSSISSSSPLNTTIAYSDLNQTNTTLHNTTNFGNNTKQSSPKKIFTEENEDEVEDEDEEISNAGKLTLDYSILLLILCFIF</sequence>
<feature type="region of interest" description="Disordered" evidence="1">
    <location>
        <begin position="216"/>
        <end position="247"/>
    </location>
</feature>
<evidence type="ECO:0000313" key="4">
    <source>
        <dbReference type="Proteomes" id="UP001497600"/>
    </source>
</evidence>
<keyword evidence="2" id="KW-0732">Signal</keyword>
<feature type="compositionally biased region" description="Acidic residues" evidence="1">
    <location>
        <begin position="236"/>
        <end position="247"/>
    </location>
</feature>
<keyword evidence="4" id="KW-1185">Reference proteome</keyword>
<feature type="chain" id="PRO_5046067380" evidence="2">
    <location>
        <begin position="21"/>
        <end position="270"/>
    </location>
</feature>
<evidence type="ECO:0000256" key="2">
    <source>
        <dbReference type="SAM" id="SignalP"/>
    </source>
</evidence>
<feature type="compositionally biased region" description="Low complexity" evidence="1">
    <location>
        <begin position="216"/>
        <end position="225"/>
    </location>
</feature>
<dbReference type="Proteomes" id="UP001497600">
    <property type="component" value="Chromosome D"/>
</dbReference>
<reference evidence="3 4" key="1">
    <citation type="submission" date="2024-01" db="EMBL/GenBank/DDBJ databases">
        <authorList>
            <consortium name="Genoscope - CEA"/>
            <person name="William W."/>
        </authorList>
    </citation>
    <scope>NUCLEOTIDE SEQUENCE [LARGE SCALE GENOMIC DNA]</scope>
    <source>
        <strain evidence="3 4">29B2s-10</strain>
    </source>
</reference>
<feature type="signal peptide" evidence="2">
    <location>
        <begin position="1"/>
        <end position="20"/>
    </location>
</feature>
<evidence type="ECO:0000256" key="1">
    <source>
        <dbReference type="SAM" id="MobiDB-lite"/>
    </source>
</evidence>
<protein>
    <submittedName>
        <fullName evidence="3">Uncharacterized protein</fullName>
    </submittedName>
</protein>
<proteinExistence type="predicted"/>